<sequence length="314" mass="33489">MDSDARPEGRTGQHGLGPHVVGQRVVVRRLLRGGSGEVEVGPTGGPAMTDVLGVCEVFEPGGEAVVRREDGEVVRIPTADIVSGKPVPPRPSPRLSVDARTAEAHGRVLWPHVERVPLGEWELRTEARPIGRPRKRANSCLAMGDPGMAAEEAVEAVRAFYAGRERPAIAQVEADSAQEAAFAAAGWAPVPGGDAAYLLAPVSRTLRLLRGYGTRAEVTGDVRVTAEVRLATQVVATGQAGLDGDWAGVHGLHVLPTRRRQGLALEVMAGLLERAAEQGATTAWLHVETDNAPAIALYERLGFTEHHRLRYLQA</sequence>
<evidence type="ECO:0000313" key="5">
    <source>
        <dbReference type="Proteomes" id="UP000649179"/>
    </source>
</evidence>
<keyword evidence="2" id="KW-0012">Acyltransferase</keyword>
<dbReference type="EMBL" id="BMKQ01000001">
    <property type="protein sequence ID" value="GGF54872.1"/>
    <property type="molecule type" value="Genomic_DNA"/>
</dbReference>
<gene>
    <name evidence="4" type="ORF">GCM10011519_31020</name>
</gene>
<name>A0A917BQD7_9ACTN</name>
<evidence type="ECO:0000313" key="4">
    <source>
        <dbReference type="EMBL" id="GGF54872.1"/>
    </source>
</evidence>
<evidence type="ECO:0000256" key="1">
    <source>
        <dbReference type="ARBA" id="ARBA00022679"/>
    </source>
</evidence>
<protein>
    <recommendedName>
        <fullName evidence="3">N-acetyltransferase domain-containing protein</fullName>
    </recommendedName>
</protein>
<evidence type="ECO:0000259" key="3">
    <source>
        <dbReference type="PROSITE" id="PS51186"/>
    </source>
</evidence>
<evidence type="ECO:0000256" key="2">
    <source>
        <dbReference type="ARBA" id="ARBA00023315"/>
    </source>
</evidence>
<dbReference type="Gene3D" id="3.40.630.30">
    <property type="match status" value="1"/>
</dbReference>
<dbReference type="Pfam" id="PF00583">
    <property type="entry name" value="Acetyltransf_1"/>
    <property type="match status" value="1"/>
</dbReference>
<dbReference type="Proteomes" id="UP000649179">
    <property type="component" value="Unassembled WGS sequence"/>
</dbReference>
<dbReference type="InterPro" id="IPR050680">
    <property type="entry name" value="YpeA/RimI_acetyltransf"/>
</dbReference>
<dbReference type="CDD" id="cd04301">
    <property type="entry name" value="NAT_SF"/>
    <property type="match status" value="1"/>
</dbReference>
<dbReference type="SUPFAM" id="SSF55729">
    <property type="entry name" value="Acyl-CoA N-acyltransferases (Nat)"/>
    <property type="match status" value="1"/>
</dbReference>
<comment type="caution">
    <text evidence="4">The sequence shown here is derived from an EMBL/GenBank/DDBJ whole genome shotgun (WGS) entry which is preliminary data.</text>
</comment>
<dbReference type="InterPro" id="IPR000182">
    <property type="entry name" value="GNAT_dom"/>
</dbReference>
<reference evidence="4" key="1">
    <citation type="journal article" date="2014" name="Int. J. Syst. Evol. Microbiol.">
        <title>Complete genome sequence of Corynebacterium casei LMG S-19264T (=DSM 44701T), isolated from a smear-ripened cheese.</title>
        <authorList>
            <consortium name="US DOE Joint Genome Institute (JGI-PGF)"/>
            <person name="Walter F."/>
            <person name="Albersmeier A."/>
            <person name="Kalinowski J."/>
            <person name="Ruckert C."/>
        </authorList>
    </citation>
    <scope>NUCLEOTIDE SEQUENCE</scope>
    <source>
        <strain evidence="4">CGMCC 1.16067</strain>
    </source>
</reference>
<accession>A0A917BQD7</accession>
<dbReference type="RefSeq" id="WP_188780590.1">
    <property type="nucleotide sequence ID" value="NZ_BMKQ01000001.1"/>
</dbReference>
<organism evidence="4 5">
    <name type="scientific">Marmoricola endophyticus</name>
    <dbReference type="NCBI Taxonomy" id="2040280"/>
    <lineage>
        <taxon>Bacteria</taxon>
        <taxon>Bacillati</taxon>
        <taxon>Actinomycetota</taxon>
        <taxon>Actinomycetes</taxon>
        <taxon>Propionibacteriales</taxon>
        <taxon>Nocardioidaceae</taxon>
        <taxon>Marmoricola</taxon>
    </lineage>
</organism>
<dbReference type="PANTHER" id="PTHR43420:SF12">
    <property type="entry name" value="N-ACETYLTRANSFERASE DOMAIN-CONTAINING PROTEIN"/>
    <property type="match status" value="1"/>
</dbReference>
<dbReference type="InterPro" id="IPR016181">
    <property type="entry name" value="Acyl_CoA_acyltransferase"/>
</dbReference>
<dbReference type="PROSITE" id="PS51186">
    <property type="entry name" value="GNAT"/>
    <property type="match status" value="1"/>
</dbReference>
<reference evidence="4" key="2">
    <citation type="submission" date="2020-09" db="EMBL/GenBank/DDBJ databases">
        <authorList>
            <person name="Sun Q."/>
            <person name="Zhou Y."/>
        </authorList>
    </citation>
    <scope>NUCLEOTIDE SEQUENCE</scope>
    <source>
        <strain evidence="4">CGMCC 1.16067</strain>
    </source>
</reference>
<dbReference type="AlphaFoldDB" id="A0A917BQD7"/>
<dbReference type="PANTHER" id="PTHR43420">
    <property type="entry name" value="ACETYLTRANSFERASE"/>
    <property type="match status" value="1"/>
</dbReference>
<dbReference type="GO" id="GO:0016747">
    <property type="term" value="F:acyltransferase activity, transferring groups other than amino-acyl groups"/>
    <property type="evidence" value="ECO:0007669"/>
    <property type="project" value="InterPro"/>
</dbReference>
<proteinExistence type="predicted"/>
<keyword evidence="1" id="KW-0808">Transferase</keyword>
<feature type="domain" description="N-acetyltransferase" evidence="3">
    <location>
        <begin position="185"/>
        <end position="314"/>
    </location>
</feature>
<keyword evidence="5" id="KW-1185">Reference proteome</keyword>